<evidence type="ECO:0000313" key="3">
    <source>
        <dbReference type="Proteomes" id="UP000499080"/>
    </source>
</evidence>
<dbReference type="Proteomes" id="UP000499080">
    <property type="component" value="Unassembled WGS sequence"/>
</dbReference>
<comment type="caution">
    <text evidence="2">The sequence shown here is derived from an EMBL/GenBank/DDBJ whole genome shotgun (WGS) entry which is preliminary data.</text>
</comment>
<dbReference type="EMBL" id="BGPR01063621">
    <property type="protein sequence ID" value="GBO38793.1"/>
    <property type="molecule type" value="Genomic_DNA"/>
</dbReference>
<keyword evidence="3" id="KW-1185">Reference proteome</keyword>
<dbReference type="EMBL" id="BGPR01063626">
    <property type="protein sequence ID" value="GBO38799.1"/>
    <property type="molecule type" value="Genomic_DNA"/>
</dbReference>
<dbReference type="AlphaFoldDB" id="A0A4Y2WNS3"/>
<organism evidence="2 3">
    <name type="scientific">Araneus ventricosus</name>
    <name type="common">Orbweaver spider</name>
    <name type="synonym">Epeira ventricosa</name>
    <dbReference type="NCBI Taxonomy" id="182803"/>
    <lineage>
        <taxon>Eukaryota</taxon>
        <taxon>Metazoa</taxon>
        <taxon>Ecdysozoa</taxon>
        <taxon>Arthropoda</taxon>
        <taxon>Chelicerata</taxon>
        <taxon>Arachnida</taxon>
        <taxon>Araneae</taxon>
        <taxon>Araneomorphae</taxon>
        <taxon>Entelegynae</taxon>
        <taxon>Araneoidea</taxon>
        <taxon>Araneidae</taxon>
        <taxon>Araneus</taxon>
    </lineage>
</organism>
<sequence>MVLLVGPIPENGSYSRKKEGSSHEPLVIGAIMRRPQYPICCLSGWSLRCTVWLMLGRGILDRISSSKRDCSGLVISSRDRTIPDRARFHKRPTICLDLVLVKFVVTNQTSLRRCNVKAIC</sequence>
<gene>
    <name evidence="2" type="ORF">AVEN_202925_1</name>
    <name evidence="1" type="ORF">AVEN_65474_1</name>
</gene>
<accession>A0A4Y2WNS3</accession>
<reference evidence="2 3" key="1">
    <citation type="journal article" date="2019" name="Sci. Rep.">
        <title>Orb-weaving spider Araneus ventricosus genome elucidates the spidroin gene catalogue.</title>
        <authorList>
            <person name="Kono N."/>
            <person name="Nakamura H."/>
            <person name="Ohtoshi R."/>
            <person name="Moran D.A.P."/>
            <person name="Shinohara A."/>
            <person name="Yoshida Y."/>
            <person name="Fujiwara M."/>
            <person name="Mori M."/>
            <person name="Tomita M."/>
            <person name="Arakawa K."/>
        </authorList>
    </citation>
    <scope>NUCLEOTIDE SEQUENCE [LARGE SCALE GENOMIC DNA]</scope>
</reference>
<protein>
    <submittedName>
        <fullName evidence="2">Uncharacterized protein</fullName>
    </submittedName>
</protein>
<proteinExistence type="predicted"/>
<evidence type="ECO:0000313" key="1">
    <source>
        <dbReference type="EMBL" id="GBO38793.1"/>
    </source>
</evidence>
<name>A0A4Y2WNS3_ARAVE</name>
<evidence type="ECO:0000313" key="2">
    <source>
        <dbReference type="EMBL" id="GBO38799.1"/>
    </source>
</evidence>